<accession>A0A1J1HSN1</accession>
<dbReference type="PROSITE" id="PS50082">
    <property type="entry name" value="WD_REPEATS_2"/>
    <property type="match status" value="4"/>
</dbReference>
<evidence type="ECO:0000256" key="2">
    <source>
        <dbReference type="ARBA" id="ARBA00022574"/>
    </source>
</evidence>
<dbReference type="PROSITE" id="PS00678">
    <property type="entry name" value="WD_REPEATS_1"/>
    <property type="match status" value="3"/>
</dbReference>
<protein>
    <recommendedName>
        <fullName evidence="1">WD repeat-containing protein on Y chromosome</fullName>
    </recommendedName>
</protein>
<dbReference type="InterPro" id="IPR015943">
    <property type="entry name" value="WD40/YVTN_repeat-like_dom_sf"/>
</dbReference>
<dbReference type="Pfam" id="PF00400">
    <property type="entry name" value="WD40"/>
    <property type="match status" value="3"/>
</dbReference>
<dbReference type="PANTHER" id="PTHR44324:SF6">
    <property type="entry name" value="EF-HAND CALCIUM BINDING DOMAIN 8"/>
    <property type="match status" value="1"/>
</dbReference>
<dbReference type="AlphaFoldDB" id="A0A1J1HSN1"/>
<evidence type="ECO:0000256" key="6">
    <source>
        <dbReference type="SAM" id="MobiDB-lite"/>
    </source>
</evidence>
<dbReference type="InterPro" id="IPR036322">
    <property type="entry name" value="WD40_repeat_dom_sf"/>
</dbReference>
<evidence type="ECO:0000256" key="1">
    <source>
        <dbReference type="ARBA" id="ARBA00014901"/>
    </source>
</evidence>
<dbReference type="PROSITE" id="PS50294">
    <property type="entry name" value="WD_REPEATS_REGION"/>
    <property type="match status" value="2"/>
</dbReference>
<dbReference type="Proteomes" id="UP000183832">
    <property type="component" value="Unassembled WGS sequence"/>
</dbReference>
<keyword evidence="4" id="KW-0106">Calcium</keyword>
<feature type="repeat" description="WD" evidence="5">
    <location>
        <begin position="835"/>
        <end position="869"/>
    </location>
</feature>
<keyword evidence="2 5" id="KW-0853">WD repeat</keyword>
<dbReference type="InterPro" id="IPR051242">
    <property type="entry name" value="WD-EF-hand_domain"/>
</dbReference>
<dbReference type="EMBL" id="CVRI01000020">
    <property type="protein sequence ID" value="CRK91080.1"/>
    <property type="molecule type" value="Genomic_DNA"/>
</dbReference>
<feature type="region of interest" description="Disordered" evidence="6">
    <location>
        <begin position="914"/>
        <end position="975"/>
    </location>
</feature>
<evidence type="ECO:0000256" key="4">
    <source>
        <dbReference type="ARBA" id="ARBA00022837"/>
    </source>
</evidence>
<evidence type="ECO:0000313" key="9">
    <source>
        <dbReference type="Proteomes" id="UP000183832"/>
    </source>
</evidence>
<feature type="compositionally biased region" description="Polar residues" evidence="6">
    <location>
        <begin position="914"/>
        <end position="924"/>
    </location>
</feature>
<dbReference type="GO" id="GO:0005509">
    <property type="term" value="F:calcium ion binding"/>
    <property type="evidence" value="ECO:0007669"/>
    <property type="project" value="InterPro"/>
</dbReference>
<dbReference type="PRINTS" id="PR00320">
    <property type="entry name" value="GPROTEINBRPT"/>
</dbReference>
<keyword evidence="3" id="KW-0677">Repeat</keyword>
<reference evidence="8 9" key="1">
    <citation type="submission" date="2015-04" db="EMBL/GenBank/DDBJ databases">
        <authorList>
            <person name="Syromyatnikov M.Y."/>
            <person name="Popov V.N."/>
        </authorList>
    </citation>
    <scope>NUCLEOTIDE SEQUENCE [LARGE SCALE GENOMIC DNA]</scope>
</reference>
<dbReference type="SUPFAM" id="SSF50978">
    <property type="entry name" value="WD40 repeat-like"/>
    <property type="match status" value="3"/>
</dbReference>
<dbReference type="InterPro" id="IPR011992">
    <property type="entry name" value="EF-hand-dom_pair"/>
</dbReference>
<evidence type="ECO:0000256" key="3">
    <source>
        <dbReference type="ARBA" id="ARBA00022737"/>
    </source>
</evidence>
<dbReference type="InterPro" id="IPR001680">
    <property type="entry name" value="WD40_rpt"/>
</dbReference>
<organism evidence="8 9">
    <name type="scientific">Clunio marinus</name>
    <dbReference type="NCBI Taxonomy" id="568069"/>
    <lineage>
        <taxon>Eukaryota</taxon>
        <taxon>Metazoa</taxon>
        <taxon>Ecdysozoa</taxon>
        <taxon>Arthropoda</taxon>
        <taxon>Hexapoda</taxon>
        <taxon>Insecta</taxon>
        <taxon>Pterygota</taxon>
        <taxon>Neoptera</taxon>
        <taxon>Endopterygota</taxon>
        <taxon>Diptera</taxon>
        <taxon>Nematocera</taxon>
        <taxon>Chironomoidea</taxon>
        <taxon>Chironomidae</taxon>
        <taxon>Clunio</taxon>
    </lineage>
</organism>
<keyword evidence="9" id="KW-1185">Reference proteome</keyword>
<evidence type="ECO:0000256" key="5">
    <source>
        <dbReference type="PROSITE-ProRule" id="PRU00221"/>
    </source>
</evidence>
<evidence type="ECO:0000313" key="8">
    <source>
        <dbReference type="EMBL" id="CRK91080.1"/>
    </source>
</evidence>
<dbReference type="Gene3D" id="1.10.238.10">
    <property type="entry name" value="EF-hand"/>
    <property type="match status" value="1"/>
</dbReference>
<dbReference type="Gene3D" id="2.130.10.10">
    <property type="entry name" value="YVTN repeat-like/Quinoprotein amine dehydrogenase"/>
    <property type="match status" value="4"/>
</dbReference>
<feature type="repeat" description="WD" evidence="5">
    <location>
        <begin position="537"/>
        <end position="578"/>
    </location>
</feature>
<dbReference type="InterPro" id="IPR020472">
    <property type="entry name" value="WD40_PAC1"/>
</dbReference>
<name>A0A1J1HSN1_9DIPT</name>
<dbReference type="InterPro" id="IPR018247">
    <property type="entry name" value="EF_Hand_1_Ca_BS"/>
</dbReference>
<feature type="compositionally biased region" description="Basic and acidic residues" evidence="6">
    <location>
        <begin position="947"/>
        <end position="965"/>
    </location>
</feature>
<sequence length="975" mass="112253">MSSSEARDHTLTPRLNEFLTKSDIEYAGKFFKLQESSKLSYIDFRSFLNRFNLTYHDDDFLNLCLKMDPNRDNFITWKEFVSYLFLELQIDDNAQDALSTTLPIAQPANIFLSKNRSDILRIHFIDNNFVFASTDSHGIYVTIGCFGDICFWSLKWRMKSIIFADEVPETELPIIELSDKKLIKKSSKTLILDAVILTDLKIICISSVCCDLRFYDCSTINKCILRLYVRNFPYLISALHYHKPIDNKRNAQLIIGDFNGTVRVIDFMKNFELDFRTGSILRQLSHSELMKNIHGTMKCREFVRTHQDVVTQVSFIESVNSFISSAQNILSKSSYAPSVVIQSLSDIHSHSNPQVVFRMNGGTTCFDFHQPSKMLATGGPDFVLRLWDYHMPKKMKASMVGHNSGIQSIFFQDSATKLYSMDKNKIVNVWDVKQARLLQTFQDLTKTFTKNVSVSAFYNEDFREFIVASRRIAYFKCQPKIDLNKTDGFTDMSPISLILFNKLFGFLVTCSKSSSIIIWDVWRGRKVNLILEAHTRLKHNEVDITAGCFDPTQLFLLTAGSDGTLKVWDMKSSELLRCLTVDERVVSVFWLEERIIVVSLKDITELIDLSSMKEKISFGKCWRKCHHGEIKCATVHDLKILVTSCTSGDIIFWNSEMGQPYMRFNVKDPTQQLPAVYKKIFLKSDVHVKQNTRKQKTKQNKTLKNFEERLDFNLAQDSSPLMVQRLLFLLNRPSHFTNGTILAALSNGKIQVWSHHNRREPFITEFDTNCMNGDVITALATDTQNRYLFAGSHFGYIKTWMISNFWYVVDCILSSTINGEIFTSNQVNPKLLNCYQGHKKPITNLIFSDRNEIMISSSYDKSVRFWNLSGQYIGTIGSPMKWTNLSANKGVPPDFNYRIPSDLRSVEIDDFDIESQSQVSNIPRESSEPKTDATGNLQFHDLVQKALHTENEKNEKSHQRSEKPTLDFSLAYKQH</sequence>
<dbReference type="PROSITE" id="PS50222">
    <property type="entry name" value="EF_HAND_2"/>
    <property type="match status" value="1"/>
</dbReference>
<gene>
    <name evidence="8" type="ORF">CLUMA_CG004768</name>
</gene>
<feature type="domain" description="EF-hand" evidence="7">
    <location>
        <begin position="55"/>
        <end position="90"/>
    </location>
</feature>
<dbReference type="InterPro" id="IPR002048">
    <property type="entry name" value="EF_hand_dom"/>
</dbReference>
<dbReference type="STRING" id="568069.A0A1J1HSN1"/>
<dbReference type="InterPro" id="IPR019775">
    <property type="entry name" value="WD40_repeat_CS"/>
</dbReference>
<dbReference type="PANTHER" id="PTHR44324">
    <property type="entry name" value="WD40 REPEAT DOMAIN 95"/>
    <property type="match status" value="1"/>
</dbReference>
<proteinExistence type="predicted"/>
<evidence type="ECO:0000259" key="7">
    <source>
        <dbReference type="PROSITE" id="PS50222"/>
    </source>
</evidence>
<dbReference type="SMART" id="SM00320">
    <property type="entry name" value="WD40"/>
    <property type="match status" value="6"/>
</dbReference>
<dbReference type="PROSITE" id="PS00018">
    <property type="entry name" value="EF_HAND_1"/>
    <property type="match status" value="1"/>
</dbReference>
<feature type="repeat" description="WD" evidence="5">
    <location>
        <begin position="399"/>
        <end position="440"/>
    </location>
</feature>
<feature type="repeat" description="WD" evidence="5">
    <location>
        <begin position="356"/>
        <end position="397"/>
    </location>
</feature>
<dbReference type="SUPFAM" id="SSF47473">
    <property type="entry name" value="EF-hand"/>
    <property type="match status" value="1"/>
</dbReference>
<dbReference type="OrthoDB" id="5980302at2759"/>